<evidence type="ECO:0000313" key="7">
    <source>
        <dbReference type="EMBL" id="PKI55124.1"/>
    </source>
</evidence>
<keyword evidence="3 6" id="KW-0274">FAD</keyword>
<evidence type="ECO:0000313" key="8">
    <source>
        <dbReference type="Proteomes" id="UP000233551"/>
    </source>
</evidence>
<dbReference type="Pfam" id="PF00743">
    <property type="entry name" value="FMO-like"/>
    <property type="match status" value="2"/>
</dbReference>
<comment type="caution">
    <text evidence="7">The sequence shown here is derived from an EMBL/GenBank/DDBJ whole genome shotgun (WGS) entry which is preliminary data.</text>
</comment>
<proteinExistence type="inferred from homology"/>
<dbReference type="EMBL" id="PGOL01001723">
    <property type="protein sequence ID" value="PKI55124.1"/>
    <property type="molecule type" value="Genomic_DNA"/>
</dbReference>
<dbReference type="GO" id="GO:0050660">
    <property type="term" value="F:flavin adenine dinucleotide binding"/>
    <property type="evidence" value="ECO:0007669"/>
    <property type="project" value="InterPro"/>
</dbReference>
<organism evidence="7 8">
    <name type="scientific">Punica granatum</name>
    <name type="common">Pomegranate</name>
    <dbReference type="NCBI Taxonomy" id="22663"/>
    <lineage>
        <taxon>Eukaryota</taxon>
        <taxon>Viridiplantae</taxon>
        <taxon>Streptophyta</taxon>
        <taxon>Embryophyta</taxon>
        <taxon>Tracheophyta</taxon>
        <taxon>Spermatophyta</taxon>
        <taxon>Magnoliopsida</taxon>
        <taxon>eudicotyledons</taxon>
        <taxon>Gunneridae</taxon>
        <taxon>Pentapetalae</taxon>
        <taxon>rosids</taxon>
        <taxon>malvids</taxon>
        <taxon>Myrtales</taxon>
        <taxon>Lythraceae</taxon>
        <taxon>Punica</taxon>
    </lineage>
</organism>
<dbReference type="InterPro" id="IPR020946">
    <property type="entry name" value="Flavin_mOase-like"/>
</dbReference>
<accession>A0A2I0JFV7</accession>
<evidence type="ECO:0000256" key="1">
    <source>
        <dbReference type="ARBA" id="ARBA00009183"/>
    </source>
</evidence>
<dbReference type="InterPro" id="IPR050346">
    <property type="entry name" value="FMO-like"/>
</dbReference>
<keyword evidence="8" id="KW-1185">Reference proteome</keyword>
<dbReference type="SUPFAM" id="SSF51905">
    <property type="entry name" value="FAD/NAD(P)-binding domain"/>
    <property type="match status" value="2"/>
</dbReference>
<dbReference type="GO" id="GO:0004499">
    <property type="term" value="F:N,N-dimethylaniline monooxygenase activity"/>
    <property type="evidence" value="ECO:0007669"/>
    <property type="project" value="InterPro"/>
</dbReference>
<comment type="similarity">
    <text evidence="1 6">Belongs to the FMO family.</text>
</comment>
<gene>
    <name evidence="7" type="ORF">CRG98_024415</name>
</gene>
<dbReference type="Proteomes" id="UP000233551">
    <property type="component" value="Unassembled WGS sequence"/>
</dbReference>
<dbReference type="InterPro" id="IPR036188">
    <property type="entry name" value="FAD/NAD-bd_sf"/>
</dbReference>
<reference evidence="7 8" key="1">
    <citation type="submission" date="2017-11" db="EMBL/GenBank/DDBJ databases">
        <title>De-novo sequencing of pomegranate (Punica granatum L.) genome.</title>
        <authorList>
            <person name="Akparov Z."/>
            <person name="Amiraslanov A."/>
            <person name="Hajiyeva S."/>
            <person name="Abbasov M."/>
            <person name="Kaur K."/>
            <person name="Hamwieh A."/>
            <person name="Solovyev V."/>
            <person name="Salamov A."/>
            <person name="Braich B."/>
            <person name="Kosarev P."/>
            <person name="Mahmoud A."/>
            <person name="Hajiyev E."/>
            <person name="Babayeva S."/>
            <person name="Izzatullayeva V."/>
            <person name="Mammadov A."/>
            <person name="Mammadov A."/>
            <person name="Sharifova S."/>
            <person name="Ojaghi J."/>
            <person name="Eynullazada K."/>
            <person name="Bayramov B."/>
            <person name="Abdulazimova A."/>
            <person name="Shahmuradov I."/>
        </authorList>
    </citation>
    <scope>NUCLEOTIDE SEQUENCE [LARGE SCALE GENOMIC DNA]</scope>
    <source>
        <strain evidence="8">cv. AG2017</strain>
        <tissue evidence="7">Leaf</tissue>
    </source>
</reference>
<comment type="cofactor">
    <cofactor evidence="6">
        <name>FAD</name>
        <dbReference type="ChEBI" id="CHEBI:57692"/>
    </cofactor>
</comment>
<keyword evidence="2 6" id="KW-0285">Flavoprotein</keyword>
<evidence type="ECO:0000256" key="6">
    <source>
        <dbReference type="RuleBase" id="RU361177"/>
    </source>
</evidence>
<dbReference type="AlphaFoldDB" id="A0A2I0JFV7"/>
<dbReference type="Gene3D" id="3.50.50.60">
    <property type="entry name" value="FAD/NAD(P)-binding domain"/>
    <property type="match status" value="2"/>
</dbReference>
<dbReference type="STRING" id="22663.A0A2I0JFV7"/>
<evidence type="ECO:0000256" key="3">
    <source>
        <dbReference type="ARBA" id="ARBA00022827"/>
    </source>
</evidence>
<evidence type="ECO:0000256" key="4">
    <source>
        <dbReference type="ARBA" id="ARBA00022857"/>
    </source>
</evidence>
<evidence type="ECO:0000256" key="2">
    <source>
        <dbReference type="ARBA" id="ARBA00022630"/>
    </source>
</evidence>
<dbReference type="PANTHER" id="PTHR23023">
    <property type="entry name" value="DIMETHYLANILINE MONOOXYGENASE"/>
    <property type="match status" value="1"/>
</dbReference>
<evidence type="ECO:0000256" key="5">
    <source>
        <dbReference type="ARBA" id="ARBA00023002"/>
    </source>
</evidence>
<dbReference type="InterPro" id="IPR000960">
    <property type="entry name" value="Flavin_mOase"/>
</dbReference>
<dbReference type="EC" id="1.-.-.-" evidence="6"/>
<dbReference type="GO" id="GO:0050661">
    <property type="term" value="F:NADP binding"/>
    <property type="evidence" value="ECO:0007669"/>
    <property type="project" value="InterPro"/>
</dbReference>
<dbReference type="PRINTS" id="PR00370">
    <property type="entry name" value="FMOXYGENASE"/>
</dbReference>
<dbReference type="PIRSF" id="PIRSF000332">
    <property type="entry name" value="FMO"/>
    <property type="match status" value="1"/>
</dbReference>
<keyword evidence="4" id="KW-0521">NADP</keyword>
<keyword evidence="5 6" id="KW-0560">Oxidoreductase</keyword>
<name>A0A2I0JFV7_PUNGR</name>
<keyword evidence="6" id="KW-0503">Monooxygenase</keyword>
<dbReference type="PROSITE" id="PS51257">
    <property type="entry name" value="PROKAR_LIPOPROTEIN"/>
    <property type="match status" value="1"/>
</dbReference>
<protein>
    <recommendedName>
        <fullName evidence="6">Flavin-containing monooxygenase</fullName>
        <ecNumber evidence="6">1.-.-.-</ecNumber>
    </recommendedName>
</protein>
<sequence length="478" mass="54892">MLSEKQVAIIGAGVSGLLACKHLLEAGFDPVVFESHGRTGGVWVKGAIESTRLQTPKSFYQFSDFPWPQSMVEEFPDHRRVVEYLDAYVEEFGLLPRIRFNRRVYRADFVILCIGMFSDLPRTPAFPVNEGPEVFDGKVLHSMDYAMMEWDHAVELVRGKRVVVVGFQKSSLDIAAEVSKRNDKRYPCTLLFREAHWALPDYLIKYISRNLNRFMECMIHKPGEGLFLCLLASLLSPLMWIFSKLMESYLRWKYPLKRYGTVPEHSLNMQFQACMTPTLPPQFYDVVEEGSLILKKLRSFSFCKNGVIIDGDASKVVMADVVILATGFKSDEKLKSIFASLYFRKCMAGSSAPLYRECIHPRIPQVAILGYMNSFSVLHATEMRSKWLAHFLMGAFKLPGIREMEADVTEWERCARSYSKERYKRYQVSALLQIYCNDILCRDMGCNPRRKRSLLAELFAPYGPADYRGLAPPYLQKP</sequence>